<sequence>MDPRPTLPNLYCPSCKNSLLRRAGITDCHARSGPSAKPPDDLNVRADYERKALNLKQAVPKAPISERREQHVDRRGKESRRRHKVASNMAPWPPRSQAYQDEQQNPDEGQVVTTKADDQSSAATSSEHAASGKAEGPSDSFQALQDRCSPSEAPGEMQDNKMSTVVVVVEPTTEVDSPESNVRHNGEGASQVPLTVTSPRVTPRNVARTNQPMRVSKPQKRRNIQKPMTASLTALPSSSYAQVFEQHIDSLRVSYYAESVRLEHRYGVEAKFREEKIAELQDRLKECRNRIQVLEQNEIDRRVVIKNEQEKVVRLHNYVNGLFRDHTKFKETTRAHQENWSGLREKIAELEQEKVTLERDFGDTITVLERSRKVTSHLLNDVYTKLKVSEIERIRLLDMLRVQNAVMEQERGRCAELEQQLKSLFQSVESRLANDYCSLLERVGKIQDTLEDRSAGDERAVYLKEVTECLHQFKNTPLPSKSDMEGTERMLSALREMVDSKLTVLSQLVHDTGCARQDTQNDLHTEIRRLREDILKFEEVNSQLQKSQQHNEHLQQQIASEKEKHERRIERIEELNANNLTLEKANEQIRSQLEAWQTEAEENRKLPTRDQLQQQNNELRQQCEDAQQRVKSVALELEEQQSLRQQRDQELTDLKVAISF</sequence>
<accession>A0A6A6JSZ7</accession>
<evidence type="ECO:0000313" key="4">
    <source>
        <dbReference type="Proteomes" id="UP000800097"/>
    </source>
</evidence>
<dbReference type="AlphaFoldDB" id="A0A6A6JSZ7"/>
<feature type="compositionally biased region" description="Low complexity" evidence="2">
    <location>
        <begin position="120"/>
        <end position="131"/>
    </location>
</feature>
<feature type="compositionally biased region" description="Polar residues" evidence="2">
    <location>
        <begin position="542"/>
        <end position="559"/>
    </location>
</feature>
<feature type="coiled-coil region" evidence="1">
    <location>
        <begin position="270"/>
        <end position="297"/>
    </location>
</feature>
<feature type="compositionally biased region" description="Basic and acidic residues" evidence="2">
    <location>
        <begin position="64"/>
        <end position="76"/>
    </location>
</feature>
<gene>
    <name evidence="3" type="ORF">EI97DRAFT_185730</name>
</gene>
<organism evidence="3 4">
    <name type="scientific">Westerdykella ornata</name>
    <dbReference type="NCBI Taxonomy" id="318751"/>
    <lineage>
        <taxon>Eukaryota</taxon>
        <taxon>Fungi</taxon>
        <taxon>Dikarya</taxon>
        <taxon>Ascomycota</taxon>
        <taxon>Pezizomycotina</taxon>
        <taxon>Dothideomycetes</taxon>
        <taxon>Pleosporomycetidae</taxon>
        <taxon>Pleosporales</taxon>
        <taxon>Sporormiaceae</taxon>
        <taxon>Westerdykella</taxon>
    </lineage>
</organism>
<dbReference type="OrthoDB" id="3798058at2759"/>
<keyword evidence="1" id="KW-0175">Coiled coil</keyword>
<feature type="region of interest" description="Disordered" evidence="2">
    <location>
        <begin position="542"/>
        <end position="565"/>
    </location>
</feature>
<dbReference type="GeneID" id="54546728"/>
<evidence type="ECO:0000313" key="3">
    <source>
        <dbReference type="EMBL" id="KAF2279730.1"/>
    </source>
</evidence>
<dbReference type="RefSeq" id="XP_033657269.1">
    <property type="nucleotide sequence ID" value="XM_033793553.1"/>
</dbReference>
<feature type="compositionally biased region" description="Polar residues" evidence="2">
    <location>
        <begin position="97"/>
        <end position="113"/>
    </location>
</feature>
<proteinExistence type="predicted"/>
<feature type="coiled-coil region" evidence="1">
    <location>
        <begin position="400"/>
        <end position="427"/>
    </location>
</feature>
<feature type="region of interest" description="Disordered" evidence="2">
    <location>
        <begin position="54"/>
        <end position="226"/>
    </location>
</feature>
<protein>
    <submittedName>
        <fullName evidence="3">Uncharacterized protein</fullName>
    </submittedName>
</protein>
<keyword evidence="4" id="KW-1185">Reference proteome</keyword>
<dbReference type="Proteomes" id="UP000800097">
    <property type="component" value="Unassembled WGS sequence"/>
</dbReference>
<evidence type="ECO:0000256" key="1">
    <source>
        <dbReference type="SAM" id="Coils"/>
    </source>
</evidence>
<name>A0A6A6JSZ7_WESOR</name>
<reference evidence="3" key="1">
    <citation type="journal article" date="2020" name="Stud. Mycol.">
        <title>101 Dothideomycetes genomes: a test case for predicting lifestyles and emergence of pathogens.</title>
        <authorList>
            <person name="Haridas S."/>
            <person name="Albert R."/>
            <person name="Binder M."/>
            <person name="Bloem J."/>
            <person name="Labutti K."/>
            <person name="Salamov A."/>
            <person name="Andreopoulos B."/>
            <person name="Baker S."/>
            <person name="Barry K."/>
            <person name="Bills G."/>
            <person name="Bluhm B."/>
            <person name="Cannon C."/>
            <person name="Castanera R."/>
            <person name="Culley D."/>
            <person name="Daum C."/>
            <person name="Ezra D."/>
            <person name="Gonzalez J."/>
            <person name="Henrissat B."/>
            <person name="Kuo A."/>
            <person name="Liang C."/>
            <person name="Lipzen A."/>
            <person name="Lutzoni F."/>
            <person name="Magnuson J."/>
            <person name="Mondo S."/>
            <person name="Nolan M."/>
            <person name="Ohm R."/>
            <person name="Pangilinan J."/>
            <person name="Park H.-J."/>
            <person name="Ramirez L."/>
            <person name="Alfaro M."/>
            <person name="Sun H."/>
            <person name="Tritt A."/>
            <person name="Yoshinaga Y."/>
            <person name="Zwiers L.-H."/>
            <person name="Turgeon B."/>
            <person name="Goodwin S."/>
            <person name="Spatafora J."/>
            <person name="Crous P."/>
            <person name="Grigoriev I."/>
        </authorList>
    </citation>
    <scope>NUCLEOTIDE SEQUENCE</scope>
    <source>
        <strain evidence="3">CBS 379.55</strain>
    </source>
</reference>
<evidence type="ECO:0000256" key="2">
    <source>
        <dbReference type="SAM" id="MobiDB-lite"/>
    </source>
</evidence>
<dbReference type="EMBL" id="ML986486">
    <property type="protein sequence ID" value="KAF2279730.1"/>
    <property type="molecule type" value="Genomic_DNA"/>
</dbReference>
<feature type="compositionally biased region" description="Low complexity" evidence="2">
    <location>
        <begin position="164"/>
        <end position="175"/>
    </location>
</feature>
<feature type="coiled-coil region" evidence="1">
    <location>
        <begin position="333"/>
        <end position="360"/>
    </location>
</feature>